<evidence type="ECO:0000256" key="3">
    <source>
        <dbReference type="ARBA" id="ARBA00022777"/>
    </source>
</evidence>
<sequence length="310" mass="32076">MSTAVLGQIARDLVLLTEAVPGPGGTVDVHRRLELLGGKGANIAVTLAQLGARPALVGVVGDDETGARLVQRCVEDGIDVRGVRRRRGTESALMVDVVTDDGQHRYLEHVPSATLLTGDDLDPLGGLVEECDSAVLQLQQPAAAVRCALGMLRARGALVVLDGVLEDESHREPVVAGADVVRMDAREAELWAGRRIRDPEDAARVAADVLRLGPGLVVLAVGDQGDVVVTPQDRLLLPQVDTPVVDTTGAGDAFVGTLTWALTSGRDPVEAARRGCAAAALTVGRPGGRPALSPGAVEELAATITPSPLG</sequence>
<protein>
    <recommendedName>
        <fullName evidence="4">Carbohydrate kinase PfkB domain-containing protein</fullName>
    </recommendedName>
</protein>
<dbReference type="Proteomes" id="UP000252770">
    <property type="component" value="Unassembled WGS sequence"/>
</dbReference>
<keyword evidence="3" id="KW-0418">Kinase</keyword>
<dbReference type="InterPro" id="IPR011611">
    <property type="entry name" value="PfkB_dom"/>
</dbReference>
<dbReference type="InterPro" id="IPR002173">
    <property type="entry name" value="Carboh/pur_kinase_PfkB_CS"/>
</dbReference>
<dbReference type="AlphaFoldDB" id="A0A367YTJ1"/>
<dbReference type="InterPro" id="IPR002139">
    <property type="entry name" value="Ribo/fructo_kinase"/>
</dbReference>
<evidence type="ECO:0000256" key="1">
    <source>
        <dbReference type="ARBA" id="ARBA00010688"/>
    </source>
</evidence>
<feature type="domain" description="Carbohydrate kinase PfkB" evidence="4">
    <location>
        <begin position="4"/>
        <end position="290"/>
    </location>
</feature>
<accession>A0A367YTJ1</accession>
<evidence type="ECO:0000256" key="2">
    <source>
        <dbReference type="ARBA" id="ARBA00022679"/>
    </source>
</evidence>
<dbReference type="PROSITE" id="PS00583">
    <property type="entry name" value="PFKB_KINASES_1"/>
    <property type="match status" value="1"/>
</dbReference>
<dbReference type="PANTHER" id="PTHR10584:SF157">
    <property type="entry name" value="SULFOFRUCTOSE KINASE"/>
    <property type="match status" value="1"/>
</dbReference>
<dbReference type="GO" id="GO:0016301">
    <property type="term" value="F:kinase activity"/>
    <property type="evidence" value="ECO:0007669"/>
    <property type="project" value="UniProtKB-KW"/>
</dbReference>
<organism evidence="5 6">
    <name type="scientific">Desertihabitans brevis</name>
    <dbReference type="NCBI Taxonomy" id="2268447"/>
    <lineage>
        <taxon>Bacteria</taxon>
        <taxon>Bacillati</taxon>
        <taxon>Actinomycetota</taxon>
        <taxon>Actinomycetes</taxon>
        <taxon>Propionibacteriales</taxon>
        <taxon>Propionibacteriaceae</taxon>
        <taxon>Desertihabitans</taxon>
    </lineage>
</organism>
<dbReference type="Gene3D" id="3.40.1190.20">
    <property type="match status" value="1"/>
</dbReference>
<dbReference type="RefSeq" id="WP_114127062.1">
    <property type="nucleotide sequence ID" value="NZ_QOUI01000007.1"/>
</dbReference>
<keyword evidence="2" id="KW-0808">Transferase</keyword>
<evidence type="ECO:0000313" key="5">
    <source>
        <dbReference type="EMBL" id="RCK69206.1"/>
    </source>
</evidence>
<reference evidence="5 6" key="1">
    <citation type="submission" date="2018-07" db="EMBL/GenBank/DDBJ databases">
        <title>Desertimonas flava gen. nov. sp. nov.</title>
        <authorList>
            <person name="Liu S."/>
        </authorList>
    </citation>
    <scope>NUCLEOTIDE SEQUENCE [LARGE SCALE GENOMIC DNA]</scope>
    <source>
        <strain evidence="5 6">16Sb5-5</strain>
    </source>
</reference>
<dbReference type="GO" id="GO:0006796">
    <property type="term" value="P:phosphate-containing compound metabolic process"/>
    <property type="evidence" value="ECO:0007669"/>
    <property type="project" value="UniProtKB-ARBA"/>
</dbReference>
<name>A0A367YTJ1_9ACTN</name>
<dbReference type="Pfam" id="PF00294">
    <property type="entry name" value="PfkB"/>
    <property type="match status" value="1"/>
</dbReference>
<dbReference type="PRINTS" id="PR00990">
    <property type="entry name" value="RIBOKINASE"/>
</dbReference>
<keyword evidence="6" id="KW-1185">Reference proteome</keyword>
<dbReference type="InterPro" id="IPR029056">
    <property type="entry name" value="Ribokinase-like"/>
</dbReference>
<comment type="caution">
    <text evidence="5">The sequence shown here is derived from an EMBL/GenBank/DDBJ whole genome shotgun (WGS) entry which is preliminary data.</text>
</comment>
<dbReference type="PANTHER" id="PTHR10584">
    <property type="entry name" value="SUGAR KINASE"/>
    <property type="match status" value="1"/>
</dbReference>
<evidence type="ECO:0000313" key="6">
    <source>
        <dbReference type="Proteomes" id="UP000252770"/>
    </source>
</evidence>
<comment type="similarity">
    <text evidence="1">Belongs to the carbohydrate kinase PfkB family.</text>
</comment>
<proteinExistence type="inferred from homology"/>
<gene>
    <name evidence="5" type="ORF">DT076_12815</name>
</gene>
<dbReference type="GO" id="GO:0005829">
    <property type="term" value="C:cytosol"/>
    <property type="evidence" value="ECO:0007669"/>
    <property type="project" value="TreeGrafter"/>
</dbReference>
<dbReference type="SUPFAM" id="SSF53613">
    <property type="entry name" value="Ribokinase-like"/>
    <property type="match status" value="1"/>
</dbReference>
<evidence type="ECO:0000259" key="4">
    <source>
        <dbReference type="Pfam" id="PF00294"/>
    </source>
</evidence>
<dbReference type="EMBL" id="QOUI01000007">
    <property type="protein sequence ID" value="RCK69206.1"/>
    <property type="molecule type" value="Genomic_DNA"/>
</dbReference>